<gene>
    <name evidence="1" type="ORF">AG1IA_04799</name>
</gene>
<dbReference type="Proteomes" id="UP000011668">
    <property type="component" value="Unassembled WGS sequence"/>
</dbReference>
<sequence>MICPEFVEELSLGVPVAPSPTFIRAFFEPAVVTWSNDRTDASEKVVNPSCEAAIEDGPRREVGRSLSHDIRWQLNEDYSLAALLAFPDSLAVYFQEGFEASSVSTGSSRS</sequence>
<accession>L8WSP8</accession>
<dbReference type="EMBL" id="AFRT01001117">
    <property type="protein sequence ID" value="ELU41156.1"/>
    <property type="molecule type" value="Genomic_DNA"/>
</dbReference>
<evidence type="ECO:0000313" key="2">
    <source>
        <dbReference type="Proteomes" id="UP000011668"/>
    </source>
</evidence>
<reference evidence="1 2" key="1">
    <citation type="journal article" date="2013" name="Nat. Commun.">
        <title>The evolution and pathogenic mechanisms of the rice sheath blight pathogen.</title>
        <authorList>
            <person name="Zheng A."/>
            <person name="Lin R."/>
            <person name="Xu L."/>
            <person name="Qin P."/>
            <person name="Tang C."/>
            <person name="Ai P."/>
            <person name="Zhang D."/>
            <person name="Liu Y."/>
            <person name="Sun Z."/>
            <person name="Feng H."/>
            <person name="Wang Y."/>
            <person name="Chen Y."/>
            <person name="Liang X."/>
            <person name="Fu R."/>
            <person name="Li Q."/>
            <person name="Zhang J."/>
            <person name="Yu X."/>
            <person name="Xie Z."/>
            <person name="Ding L."/>
            <person name="Guan P."/>
            <person name="Tang J."/>
            <person name="Liang Y."/>
            <person name="Wang S."/>
            <person name="Deng Q."/>
            <person name="Li S."/>
            <person name="Zhu J."/>
            <person name="Wang L."/>
            <person name="Liu H."/>
            <person name="Li P."/>
        </authorList>
    </citation>
    <scope>NUCLEOTIDE SEQUENCE [LARGE SCALE GENOMIC DNA]</scope>
    <source>
        <strain evidence="2">AG-1 IA</strain>
    </source>
</reference>
<dbReference type="AlphaFoldDB" id="L8WSP8"/>
<dbReference type="HOGENOM" id="CLU_2172776_0_0_1"/>
<proteinExistence type="predicted"/>
<name>L8WSP8_THACA</name>
<comment type="caution">
    <text evidence="1">The sequence shown here is derived from an EMBL/GenBank/DDBJ whole genome shotgun (WGS) entry which is preliminary data.</text>
</comment>
<organism evidence="1 2">
    <name type="scientific">Thanatephorus cucumeris (strain AG1-IA)</name>
    <name type="common">Rice sheath blight fungus</name>
    <name type="synonym">Rhizoctonia solani</name>
    <dbReference type="NCBI Taxonomy" id="983506"/>
    <lineage>
        <taxon>Eukaryota</taxon>
        <taxon>Fungi</taxon>
        <taxon>Dikarya</taxon>
        <taxon>Basidiomycota</taxon>
        <taxon>Agaricomycotina</taxon>
        <taxon>Agaricomycetes</taxon>
        <taxon>Cantharellales</taxon>
        <taxon>Ceratobasidiaceae</taxon>
        <taxon>Rhizoctonia</taxon>
        <taxon>Rhizoctonia solani AG-1</taxon>
    </lineage>
</organism>
<evidence type="ECO:0000313" key="1">
    <source>
        <dbReference type="EMBL" id="ELU41156.1"/>
    </source>
</evidence>
<keyword evidence="2" id="KW-1185">Reference proteome</keyword>
<protein>
    <submittedName>
        <fullName evidence="1">Uncharacterized protein</fullName>
    </submittedName>
</protein>